<accession>A0A401U2Y1</accession>
<organism evidence="2 3">
    <name type="scientific">Chiloscyllium punctatum</name>
    <name type="common">Brownbanded bambooshark</name>
    <name type="synonym">Hemiscyllium punctatum</name>
    <dbReference type="NCBI Taxonomy" id="137246"/>
    <lineage>
        <taxon>Eukaryota</taxon>
        <taxon>Metazoa</taxon>
        <taxon>Chordata</taxon>
        <taxon>Craniata</taxon>
        <taxon>Vertebrata</taxon>
        <taxon>Chondrichthyes</taxon>
        <taxon>Elasmobranchii</taxon>
        <taxon>Galeomorphii</taxon>
        <taxon>Galeoidea</taxon>
        <taxon>Orectolobiformes</taxon>
        <taxon>Hemiscylliidae</taxon>
        <taxon>Chiloscyllium</taxon>
    </lineage>
</organism>
<feature type="non-terminal residue" evidence="2">
    <location>
        <position position="177"/>
    </location>
</feature>
<dbReference type="AlphaFoldDB" id="A0A401U2Y1"/>
<protein>
    <submittedName>
        <fullName evidence="2">Uncharacterized protein</fullName>
    </submittedName>
</protein>
<proteinExistence type="predicted"/>
<evidence type="ECO:0000256" key="1">
    <source>
        <dbReference type="SAM" id="MobiDB-lite"/>
    </source>
</evidence>
<gene>
    <name evidence="2" type="ORF">chiPu_0033336</name>
</gene>
<dbReference type="EMBL" id="BEZZ01260168">
    <property type="protein sequence ID" value="GCC49206.1"/>
    <property type="molecule type" value="Genomic_DNA"/>
</dbReference>
<dbReference type="Proteomes" id="UP000287033">
    <property type="component" value="Unassembled WGS sequence"/>
</dbReference>
<evidence type="ECO:0000313" key="2">
    <source>
        <dbReference type="EMBL" id="GCC49206.1"/>
    </source>
</evidence>
<comment type="caution">
    <text evidence="2">The sequence shown here is derived from an EMBL/GenBank/DDBJ whole genome shotgun (WGS) entry which is preliminary data.</text>
</comment>
<name>A0A401U2Y1_CHIPU</name>
<dbReference type="OMA" id="DRHAMQH"/>
<evidence type="ECO:0000313" key="3">
    <source>
        <dbReference type="Proteomes" id="UP000287033"/>
    </source>
</evidence>
<reference evidence="2 3" key="1">
    <citation type="journal article" date="2018" name="Nat. Ecol. Evol.">
        <title>Shark genomes provide insights into elasmobranch evolution and the origin of vertebrates.</title>
        <authorList>
            <person name="Hara Y"/>
            <person name="Yamaguchi K"/>
            <person name="Onimaru K"/>
            <person name="Kadota M"/>
            <person name="Koyanagi M"/>
            <person name="Keeley SD"/>
            <person name="Tatsumi K"/>
            <person name="Tanaka K"/>
            <person name="Motone F"/>
            <person name="Kageyama Y"/>
            <person name="Nozu R"/>
            <person name="Adachi N"/>
            <person name="Nishimura O"/>
            <person name="Nakagawa R"/>
            <person name="Tanegashima C"/>
            <person name="Kiyatake I"/>
            <person name="Matsumoto R"/>
            <person name="Murakumo K"/>
            <person name="Nishida K"/>
            <person name="Terakita A"/>
            <person name="Kuratani S"/>
            <person name="Sato K"/>
            <person name="Hyodo S Kuraku.S."/>
        </authorList>
    </citation>
    <scope>NUCLEOTIDE SEQUENCE [LARGE SCALE GENOMIC DNA]</scope>
</reference>
<feature type="non-terminal residue" evidence="2">
    <location>
        <position position="1"/>
    </location>
</feature>
<feature type="region of interest" description="Disordered" evidence="1">
    <location>
        <begin position="1"/>
        <end position="30"/>
    </location>
</feature>
<sequence>ERDAEIGNRAGERPLHRHHLRGDRPIAGRGRIERRYATRGRAQAGDAAGVSRIADRAAEIIAMRDRAHAGSNRRRGAAAGAARCQPAAPRIVGRAVQIVVGEPAVRERRCVGAADDDGAGLAEIRDHRAVLGGDDVAERCDAIGGGVTALIDIDLDRDRHAMQHAELRAGSHRGIRR</sequence>
<keyword evidence="3" id="KW-1185">Reference proteome</keyword>
<feature type="compositionally biased region" description="Basic and acidic residues" evidence="1">
    <location>
        <begin position="1"/>
        <end position="14"/>
    </location>
</feature>